<dbReference type="EnsemblPlants" id="Pp3c2_8539V3.1">
    <property type="protein sequence ID" value="Pp3c2_8539V3.1"/>
    <property type="gene ID" value="Pp3c2_8539"/>
</dbReference>
<name>A0A2K1L0P7_PHYPA</name>
<dbReference type="Gramene" id="Pp3c2_8539V3.1">
    <property type="protein sequence ID" value="Pp3c2_8539V3.1"/>
    <property type="gene ID" value="Pp3c2_8539"/>
</dbReference>
<gene>
    <name evidence="1" type="ORF">PHYPA_002389</name>
</gene>
<keyword evidence="3" id="KW-1185">Reference proteome</keyword>
<accession>A0A2K1L0P7</accession>
<evidence type="ECO:0000313" key="3">
    <source>
        <dbReference type="Proteomes" id="UP000006727"/>
    </source>
</evidence>
<evidence type="ECO:0000313" key="1">
    <source>
        <dbReference type="EMBL" id="PNR59597.1"/>
    </source>
</evidence>
<proteinExistence type="predicted"/>
<reference evidence="1 3" key="1">
    <citation type="journal article" date="2008" name="Science">
        <title>The Physcomitrella genome reveals evolutionary insights into the conquest of land by plants.</title>
        <authorList>
            <person name="Rensing S."/>
            <person name="Lang D."/>
            <person name="Zimmer A."/>
            <person name="Terry A."/>
            <person name="Salamov A."/>
            <person name="Shapiro H."/>
            <person name="Nishiyama T."/>
            <person name="Perroud P.-F."/>
            <person name="Lindquist E."/>
            <person name="Kamisugi Y."/>
            <person name="Tanahashi T."/>
            <person name="Sakakibara K."/>
            <person name="Fujita T."/>
            <person name="Oishi K."/>
            <person name="Shin-I T."/>
            <person name="Kuroki Y."/>
            <person name="Toyoda A."/>
            <person name="Suzuki Y."/>
            <person name="Hashimoto A."/>
            <person name="Yamaguchi K."/>
            <person name="Sugano A."/>
            <person name="Kohara Y."/>
            <person name="Fujiyama A."/>
            <person name="Anterola A."/>
            <person name="Aoki S."/>
            <person name="Ashton N."/>
            <person name="Barbazuk W.B."/>
            <person name="Barker E."/>
            <person name="Bennetzen J."/>
            <person name="Bezanilla M."/>
            <person name="Blankenship R."/>
            <person name="Cho S.H."/>
            <person name="Dutcher S."/>
            <person name="Estelle M."/>
            <person name="Fawcett J.A."/>
            <person name="Gundlach H."/>
            <person name="Hanada K."/>
            <person name="Heyl A."/>
            <person name="Hicks K.A."/>
            <person name="Hugh J."/>
            <person name="Lohr M."/>
            <person name="Mayer K."/>
            <person name="Melkozernov A."/>
            <person name="Murata T."/>
            <person name="Nelson D."/>
            <person name="Pils B."/>
            <person name="Prigge M."/>
            <person name="Reiss B."/>
            <person name="Renner T."/>
            <person name="Rombauts S."/>
            <person name="Rushton P."/>
            <person name="Sanderfoot A."/>
            <person name="Schween G."/>
            <person name="Shiu S.-H."/>
            <person name="Stueber K."/>
            <person name="Theodoulou F.L."/>
            <person name="Tu H."/>
            <person name="Van de Peer Y."/>
            <person name="Verrier P.J."/>
            <person name="Waters E."/>
            <person name="Wood A."/>
            <person name="Yang L."/>
            <person name="Cove D."/>
            <person name="Cuming A."/>
            <person name="Hasebe M."/>
            <person name="Lucas S."/>
            <person name="Mishler D.B."/>
            <person name="Reski R."/>
            <person name="Grigoriev I."/>
            <person name="Quatrano R.S."/>
            <person name="Boore J.L."/>
        </authorList>
    </citation>
    <scope>NUCLEOTIDE SEQUENCE [LARGE SCALE GENOMIC DNA]</scope>
    <source>
        <strain evidence="2 3">cv. Gransden 2004</strain>
    </source>
</reference>
<reference evidence="1 3" key="2">
    <citation type="journal article" date="2018" name="Plant J.">
        <title>The Physcomitrella patens chromosome-scale assembly reveals moss genome structure and evolution.</title>
        <authorList>
            <person name="Lang D."/>
            <person name="Ullrich K.K."/>
            <person name="Murat F."/>
            <person name="Fuchs J."/>
            <person name="Jenkins J."/>
            <person name="Haas F.B."/>
            <person name="Piednoel M."/>
            <person name="Gundlach H."/>
            <person name="Van Bel M."/>
            <person name="Meyberg R."/>
            <person name="Vives C."/>
            <person name="Morata J."/>
            <person name="Symeonidi A."/>
            <person name="Hiss M."/>
            <person name="Muchero W."/>
            <person name="Kamisugi Y."/>
            <person name="Saleh O."/>
            <person name="Blanc G."/>
            <person name="Decker E.L."/>
            <person name="van Gessel N."/>
            <person name="Grimwood J."/>
            <person name="Hayes R.D."/>
            <person name="Graham S.W."/>
            <person name="Gunter L.E."/>
            <person name="McDaniel S.F."/>
            <person name="Hoernstein S.N.W."/>
            <person name="Larsson A."/>
            <person name="Li F.W."/>
            <person name="Perroud P.F."/>
            <person name="Phillips J."/>
            <person name="Ranjan P."/>
            <person name="Rokshar D.S."/>
            <person name="Rothfels C.J."/>
            <person name="Schneider L."/>
            <person name="Shu S."/>
            <person name="Stevenson D.W."/>
            <person name="Thummler F."/>
            <person name="Tillich M."/>
            <person name="Villarreal Aguilar J.C."/>
            <person name="Widiez T."/>
            <person name="Wong G.K."/>
            <person name="Wymore A."/>
            <person name="Zhang Y."/>
            <person name="Zimmer A.D."/>
            <person name="Quatrano R.S."/>
            <person name="Mayer K.F.X."/>
            <person name="Goodstein D."/>
            <person name="Casacuberta J.M."/>
            <person name="Vandepoele K."/>
            <person name="Reski R."/>
            <person name="Cuming A.C."/>
            <person name="Tuskan G.A."/>
            <person name="Maumus F."/>
            <person name="Salse J."/>
            <person name="Schmutz J."/>
            <person name="Rensing S.A."/>
        </authorList>
    </citation>
    <scope>NUCLEOTIDE SEQUENCE [LARGE SCALE GENOMIC DNA]</scope>
    <source>
        <strain evidence="2 3">cv. Gransden 2004</strain>
    </source>
</reference>
<organism evidence="1">
    <name type="scientific">Physcomitrium patens</name>
    <name type="common">Spreading-leaved earth moss</name>
    <name type="synonym">Physcomitrella patens</name>
    <dbReference type="NCBI Taxonomy" id="3218"/>
    <lineage>
        <taxon>Eukaryota</taxon>
        <taxon>Viridiplantae</taxon>
        <taxon>Streptophyta</taxon>
        <taxon>Embryophyta</taxon>
        <taxon>Bryophyta</taxon>
        <taxon>Bryophytina</taxon>
        <taxon>Bryopsida</taxon>
        <taxon>Funariidae</taxon>
        <taxon>Funariales</taxon>
        <taxon>Funariaceae</taxon>
        <taxon>Physcomitrium</taxon>
    </lineage>
</organism>
<dbReference type="EMBL" id="ABEU02000002">
    <property type="protein sequence ID" value="PNR59597.1"/>
    <property type="molecule type" value="Genomic_DNA"/>
</dbReference>
<dbReference type="AlphaFoldDB" id="A0A2K1L0P7"/>
<protein>
    <submittedName>
        <fullName evidence="1 2">Uncharacterized protein</fullName>
    </submittedName>
</protein>
<sequence length="85" mass="9341">MEKLLFSTNPVLSAPSTASAANQAGTKKLHWRMALSTLETIHTGRIQLNSQKRSVNHEHGVSPPSRSSMGKCWASFGLESDFVRM</sequence>
<dbReference type="Proteomes" id="UP000006727">
    <property type="component" value="Chromosome 2"/>
</dbReference>
<dbReference type="InParanoid" id="A0A2K1L0P7"/>
<evidence type="ECO:0000313" key="2">
    <source>
        <dbReference type="EnsemblPlants" id="Pp3c2_8539V3.1"/>
    </source>
</evidence>
<reference evidence="2" key="3">
    <citation type="submission" date="2020-12" db="UniProtKB">
        <authorList>
            <consortium name="EnsemblPlants"/>
        </authorList>
    </citation>
    <scope>IDENTIFICATION</scope>
</reference>